<name>T1H1M0_MEGSC</name>
<dbReference type="EMBL" id="CAQQ02198431">
    <property type="status" value="NOT_ANNOTATED_CDS"/>
    <property type="molecule type" value="Genomic_DNA"/>
</dbReference>
<dbReference type="EMBL" id="CAQQ02198430">
    <property type="status" value="NOT_ANNOTATED_CDS"/>
    <property type="molecule type" value="Genomic_DNA"/>
</dbReference>
<dbReference type="AlphaFoldDB" id="T1H1M0"/>
<reference evidence="2" key="1">
    <citation type="submission" date="2013-02" db="EMBL/GenBank/DDBJ databases">
        <authorList>
            <person name="Hughes D."/>
        </authorList>
    </citation>
    <scope>NUCLEOTIDE SEQUENCE</scope>
    <source>
        <strain>Durham</strain>
        <strain evidence="2">NC isolate 2 -- Noor lab</strain>
    </source>
</reference>
<dbReference type="Proteomes" id="UP000015102">
    <property type="component" value="Unassembled WGS sequence"/>
</dbReference>
<reference evidence="1" key="2">
    <citation type="submission" date="2015-06" db="UniProtKB">
        <authorList>
            <consortium name="EnsemblMetazoa"/>
        </authorList>
    </citation>
    <scope>IDENTIFICATION</scope>
</reference>
<protein>
    <submittedName>
        <fullName evidence="1">Uncharacterized protein</fullName>
    </submittedName>
</protein>
<accession>T1H1M0</accession>
<dbReference type="EnsemblMetazoa" id="MESCA010084-RA">
    <property type="protein sequence ID" value="MESCA010084-PA"/>
    <property type="gene ID" value="MESCA010084"/>
</dbReference>
<proteinExistence type="predicted"/>
<evidence type="ECO:0000313" key="2">
    <source>
        <dbReference type="Proteomes" id="UP000015102"/>
    </source>
</evidence>
<dbReference type="HOGENOM" id="CLU_2336009_0_0_1"/>
<sequence length="98" mass="10924">MVGIDLRQPVMLTHAALCTPSNLTQRACHQTKHALLSETILPQPLIVKLPTPSCVSTHITSSFRTSKDDSEKNWLFKVLGHATILDLPNVSRILKKRN</sequence>
<keyword evidence="2" id="KW-1185">Reference proteome</keyword>
<evidence type="ECO:0000313" key="1">
    <source>
        <dbReference type="EnsemblMetazoa" id="MESCA010084-PA"/>
    </source>
</evidence>
<organism evidence="1 2">
    <name type="scientific">Megaselia scalaris</name>
    <name type="common">Humpbacked fly</name>
    <name type="synonym">Phora scalaris</name>
    <dbReference type="NCBI Taxonomy" id="36166"/>
    <lineage>
        <taxon>Eukaryota</taxon>
        <taxon>Metazoa</taxon>
        <taxon>Ecdysozoa</taxon>
        <taxon>Arthropoda</taxon>
        <taxon>Hexapoda</taxon>
        <taxon>Insecta</taxon>
        <taxon>Pterygota</taxon>
        <taxon>Neoptera</taxon>
        <taxon>Endopterygota</taxon>
        <taxon>Diptera</taxon>
        <taxon>Brachycera</taxon>
        <taxon>Muscomorpha</taxon>
        <taxon>Platypezoidea</taxon>
        <taxon>Phoridae</taxon>
        <taxon>Megaseliini</taxon>
        <taxon>Megaselia</taxon>
    </lineage>
</organism>